<sequence>MQTLVKWLAPVGAVIIFGGVVAVAASGESSNTAAATSTTSTTFASTTTTVPVTTIPETTTTTTTTTPGPTTTTVVVYSRENPRPVPEKSGTGRRIVYANMDNWVWIIEEDGTVALSVPVSGRQFVPKPKTYKVFSKSEFSQSIFFPEIKMKWSTRFAISPNGKNTIAFHEIPTCAWTGGHCNVKGLMQTEEQLGTFQSGGCIRMASRDAEFLYNWVEMGTKVVVLA</sequence>
<keyword evidence="5" id="KW-0961">Cell wall biogenesis/degradation</keyword>
<reference evidence="9" key="1">
    <citation type="submission" date="2020-05" db="EMBL/GenBank/DDBJ databases">
        <authorList>
            <person name="Chiriac C."/>
            <person name="Salcher M."/>
            <person name="Ghai R."/>
            <person name="Kavagutti S V."/>
        </authorList>
    </citation>
    <scope>NUCLEOTIDE SEQUENCE</scope>
</reference>
<dbReference type="AlphaFoldDB" id="A0A6J7QJV0"/>
<keyword evidence="7" id="KW-1133">Transmembrane helix</keyword>
<dbReference type="SUPFAM" id="SSF141523">
    <property type="entry name" value="L,D-transpeptidase catalytic domain-like"/>
    <property type="match status" value="1"/>
</dbReference>
<dbReference type="EMBL" id="CAFBPN010000016">
    <property type="protein sequence ID" value="CAB5014652.1"/>
    <property type="molecule type" value="Genomic_DNA"/>
</dbReference>
<dbReference type="EMBL" id="CAFBQU010000014">
    <property type="protein sequence ID" value="CAB5064392.1"/>
    <property type="molecule type" value="Genomic_DNA"/>
</dbReference>
<organism evidence="9">
    <name type="scientific">freshwater metagenome</name>
    <dbReference type="NCBI Taxonomy" id="449393"/>
    <lineage>
        <taxon>unclassified sequences</taxon>
        <taxon>metagenomes</taxon>
        <taxon>ecological metagenomes</taxon>
    </lineage>
</organism>
<dbReference type="GO" id="GO:0071555">
    <property type="term" value="P:cell wall organization"/>
    <property type="evidence" value="ECO:0007669"/>
    <property type="project" value="UniProtKB-KW"/>
</dbReference>
<keyword evidence="4" id="KW-0573">Peptidoglycan synthesis</keyword>
<feature type="transmembrane region" description="Helical" evidence="7">
    <location>
        <begin position="7"/>
        <end position="27"/>
    </location>
</feature>
<dbReference type="CDD" id="cd16913">
    <property type="entry name" value="YkuD_like"/>
    <property type="match status" value="1"/>
</dbReference>
<keyword evidence="7" id="KW-0812">Transmembrane</keyword>
<dbReference type="InterPro" id="IPR050979">
    <property type="entry name" value="LD-transpeptidase"/>
</dbReference>
<evidence type="ECO:0000313" key="9">
    <source>
        <dbReference type="EMBL" id="CAB5014652.1"/>
    </source>
</evidence>
<keyword evidence="7" id="KW-0472">Membrane</keyword>
<gene>
    <name evidence="9" type="ORF">UFOPK4098_00495</name>
    <name evidence="10" type="ORF">UFOPK4347_00742</name>
</gene>
<dbReference type="PANTHER" id="PTHR30582">
    <property type="entry name" value="L,D-TRANSPEPTIDASE"/>
    <property type="match status" value="1"/>
</dbReference>
<dbReference type="GO" id="GO:0071972">
    <property type="term" value="F:peptidoglycan L,D-transpeptidase activity"/>
    <property type="evidence" value="ECO:0007669"/>
    <property type="project" value="TreeGrafter"/>
</dbReference>
<evidence type="ECO:0000256" key="1">
    <source>
        <dbReference type="ARBA" id="ARBA00004752"/>
    </source>
</evidence>
<dbReference type="Pfam" id="PF03734">
    <property type="entry name" value="YkuD"/>
    <property type="match status" value="1"/>
</dbReference>
<dbReference type="InterPro" id="IPR038063">
    <property type="entry name" value="Transpep_catalytic_dom"/>
</dbReference>
<dbReference type="PANTHER" id="PTHR30582:SF2">
    <property type="entry name" value="L,D-TRANSPEPTIDASE YCIB-RELATED"/>
    <property type="match status" value="1"/>
</dbReference>
<keyword evidence="3" id="KW-0133">Cell shape</keyword>
<evidence type="ECO:0000256" key="3">
    <source>
        <dbReference type="ARBA" id="ARBA00022960"/>
    </source>
</evidence>
<comment type="pathway">
    <text evidence="1">Cell wall biogenesis; peptidoglycan biosynthesis.</text>
</comment>
<evidence type="ECO:0000256" key="6">
    <source>
        <dbReference type="SAM" id="MobiDB-lite"/>
    </source>
</evidence>
<proteinExistence type="predicted"/>
<keyword evidence="2" id="KW-0808">Transferase</keyword>
<name>A0A6J7QJV0_9ZZZZ</name>
<evidence type="ECO:0000259" key="8">
    <source>
        <dbReference type="Pfam" id="PF03734"/>
    </source>
</evidence>
<feature type="region of interest" description="Disordered" evidence="6">
    <location>
        <begin position="51"/>
        <end position="72"/>
    </location>
</feature>
<dbReference type="GO" id="GO:0008360">
    <property type="term" value="P:regulation of cell shape"/>
    <property type="evidence" value="ECO:0007669"/>
    <property type="project" value="UniProtKB-KW"/>
</dbReference>
<dbReference type="GO" id="GO:0005576">
    <property type="term" value="C:extracellular region"/>
    <property type="evidence" value="ECO:0007669"/>
    <property type="project" value="TreeGrafter"/>
</dbReference>
<dbReference type="GO" id="GO:0018104">
    <property type="term" value="P:peptidoglycan-protein cross-linking"/>
    <property type="evidence" value="ECO:0007669"/>
    <property type="project" value="TreeGrafter"/>
</dbReference>
<dbReference type="Gene3D" id="2.40.440.10">
    <property type="entry name" value="L,D-transpeptidase catalytic domain-like"/>
    <property type="match status" value="1"/>
</dbReference>
<feature type="domain" description="L,D-TPase catalytic" evidence="8">
    <location>
        <begin position="67"/>
        <end position="224"/>
    </location>
</feature>
<dbReference type="GO" id="GO:0016740">
    <property type="term" value="F:transferase activity"/>
    <property type="evidence" value="ECO:0007669"/>
    <property type="project" value="UniProtKB-KW"/>
</dbReference>
<accession>A0A6J7QJV0</accession>
<protein>
    <submittedName>
        <fullName evidence="9">Unannotated protein</fullName>
    </submittedName>
</protein>
<dbReference type="UniPathway" id="UPA00219"/>
<evidence type="ECO:0000256" key="2">
    <source>
        <dbReference type="ARBA" id="ARBA00022679"/>
    </source>
</evidence>
<evidence type="ECO:0000256" key="4">
    <source>
        <dbReference type="ARBA" id="ARBA00022984"/>
    </source>
</evidence>
<evidence type="ECO:0000256" key="5">
    <source>
        <dbReference type="ARBA" id="ARBA00023316"/>
    </source>
</evidence>
<dbReference type="InterPro" id="IPR005490">
    <property type="entry name" value="LD_TPept_cat_dom"/>
</dbReference>
<evidence type="ECO:0000256" key="7">
    <source>
        <dbReference type="SAM" id="Phobius"/>
    </source>
</evidence>
<evidence type="ECO:0000313" key="10">
    <source>
        <dbReference type="EMBL" id="CAB5064392.1"/>
    </source>
</evidence>